<dbReference type="EMBL" id="CACTIH010000145">
    <property type="protein sequence ID" value="CAA2955305.1"/>
    <property type="molecule type" value="Genomic_DNA"/>
</dbReference>
<dbReference type="OrthoDB" id="685855at2759"/>
<keyword evidence="2" id="KW-0479">Metal-binding</keyword>
<dbReference type="Gramene" id="OE9A045041T1">
    <property type="protein sequence ID" value="OE9A045041C1"/>
    <property type="gene ID" value="OE9A045041"/>
</dbReference>
<keyword evidence="8" id="KW-1185">Reference proteome</keyword>
<dbReference type="Pfam" id="PF04570">
    <property type="entry name" value="zf-FLZ"/>
    <property type="match status" value="1"/>
</dbReference>
<gene>
    <name evidence="7" type="ORF">OLEA9_A045041</name>
</gene>
<accession>A0A8S0PUS2</accession>
<feature type="zinc finger region" description="FLZ-type" evidence="4">
    <location>
        <begin position="418"/>
        <end position="461"/>
    </location>
</feature>
<dbReference type="AlphaFoldDB" id="A0A8S0PUS2"/>
<feature type="domain" description="FLZ-type" evidence="6">
    <location>
        <begin position="418"/>
        <end position="461"/>
    </location>
</feature>
<dbReference type="PANTHER" id="PTHR46868">
    <property type="entry name" value="FCS-LIKE ZINC FINGER 11"/>
    <property type="match status" value="1"/>
</dbReference>
<reference evidence="7 8" key="1">
    <citation type="submission" date="2019-12" db="EMBL/GenBank/DDBJ databases">
        <authorList>
            <person name="Alioto T."/>
            <person name="Alioto T."/>
            <person name="Gomez Garrido J."/>
        </authorList>
    </citation>
    <scope>NUCLEOTIDE SEQUENCE [LARGE SCALE GENOMIC DNA]</scope>
</reference>
<sequence>MWARVEVPETPSLLEEKGKGNELKGKGNDTLFALSGELSLRVARRDVASLCECGDAHFFWEKNQIIFLRRAFAVWKILRFKIMLRKRSRSNQKNQLMDQLMSDSVSQPFFHSDVFGQETKNISVFNVPSLFVGFNPKNSESDSIRSPTSPLDFKLFSNLSNPSRVSKLSNEGHQKRWDCSKVGLSIIHCLENGSEHSEKVLLLSNSRNILSGPQMRIKSPNFRTHTDSSDTPKSLPKNITIFPCTRGKQSNHQKGNSGVLFGIGEDPFEEESDGNFRSFSLDSGMHFSHLANLKPDQRCGDFNSENSIKPVPSQSEVIGRSFKLCNSSQENLSSILESVGSRTGLIGNIPPSEIELSEDYTCVRTHGPNPKITHIFGDCVLECHNNEVTTFLKESEEDIALQQAAELSDIIASYPPSDFLKFCYSCKKKLEGEDIYMYRGEKAFCSWSCRSQEILIDQEMEKANNNSSDNSHELNNCEESFDDTLFIDT</sequence>
<keyword evidence="3" id="KW-0863">Zinc-finger</keyword>
<name>A0A8S0PUS2_OLEEU</name>
<evidence type="ECO:0000313" key="8">
    <source>
        <dbReference type="Proteomes" id="UP000594638"/>
    </source>
</evidence>
<dbReference type="InterPro" id="IPR007650">
    <property type="entry name" value="Zf-FLZ_dom"/>
</dbReference>
<evidence type="ECO:0000256" key="2">
    <source>
        <dbReference type="ARBA" id="ARBA00022723"/>
    </source>
</evidence>
<dbReference type="InterPro" id="IPR044585">
    <property type="entry name" value="FLZ10/11"/>
</dbReference>
<feature type="region of interest" description="Disordered" evidence="5">
    <location>
        <begin position="214"/>
        <end position="237"/>
    </location>
</feature>
<evidence type="ECO:0000313" key="7">
    <source>
        <dbReference type="EMBL" id="CAA2955305.1"/>
    </source>
</evidence>
<evidence type="ECO:0000256" key="3">
    <source>
        <dbReference type="ARBA" id="ARBA00022771"/>
    </source>
</evidence>
<dbReference type="PANTHER" id="PTHR46868:SF3">
    <property type="entry name" value="FCS-LIKE ZINC FINGER 11"/>
    <property type="match status" value="1"/>
</dbReference>
<comment type="similarity">
    <text evidence="1">Belongs to the FLZ family.</text>
</comment>
<evidence type="ECO:0000256" key="4">
    <source>
        <dbReference type="PROSITE-ProRule" id="PRU01131"/>
    </source>
</evidence>
<keyword evidence="3" id="KW-0862">Zinc</keyword>
<evidence type="ECO:0000256" key="5">
    <source>
        <dbReference type="SAM" id="MobiDB-lite"/>
    </source>
</evidence>
<evidence type="ECO:0000256" key="1">
    <source>
        <dbReference type="ARBA" id="ARBA00009374"/>
    </source>
</evidence>
<proteinExistence type="inferred from homology"/>
<dbReference type="Proteomes" id="UP000594638">
    <property type="component" value="Unassembled WGS sequence"/>
</dbReference>
<dbReference type="PROSITE" id="PS51795">
    <property type="entry name" value="ZF_FLZ"/>
    <property type="match status" value="1"/>
</dbReference>
<organism evidence="7 8">
    <name type="scientific">Olea europaea subsp. europaea</name>
    <dbReference type="NCBI Taxonomy" id="158383"/>
    <lineage>
        <taxon>Eukaryota</taxon>
        <taxon>Viridiplantae</taxon>
        <taxon>Streptophyta</taxon>
        <taxon>Embryophyta</taxon>
        <taxon>Tracheophyta</taxon>
        <taxon>Spermatophyta</taxon>
        <taxon>Magnoliopsida</taxon>
        <taxon>eudicotyledons</taxon>
        <taxon>Gunneridae</taxon>
        <taxon>Pentapetalae</taxon>
        <taxon>asterids</taxon>
        <taxon>lamiids</taxon>
        <taxon>Lamiales</taxon>
        <taxon>Oleaceae</taxon>
        <taxon>Oleeae</taxon>
        <taxon>Olea</taxon>
    </lineage>
</organism>
<dbReference type="GO" id="GO:0008270">
    <property type="term" value="F:zinc ion binding"/>
    <property type="evidence" value="ECO:0007669"/>
    <property type="project" value="UniProtKB-KW"/>
</dbReference>
<protein>
    <recommendedName>
        <fullName evidence="6">FLZ-type domain-containing protein</fullName>
    </recommendedName>
</protein>
<evidence type="ECO:0000259" key="6">
    <source>
        <dbReference type="PROSITE" id="PS51795"/>
    </source>
</evidence>
<comment type="caution">
    <text evidence="7">The sequence shown here is derived from an EMBL/GenBank/DDBJ whole genome shotgun (WGS) entry which is preliminary data.</text>
</comment>